<accession>A0ABS8X577</accession>
<organism evidence="1 2">
    <name type="scientific">Legionella resiliens</name>
    <dbReference type="NCBI Taxonomy" id="2905958"/>
    <lineage>
        <taxon>Bacteria</taxon>
        <taxon>Pseudomonadati</taxon>
        <taxon>Pseudomonadota</taxon>
        <taxon>Gammaproteobacteria</taxon>
        <taxon>Legionellales</taxon>
        <taxon>Legionellaceae</taxon>
        <taxon>Legionella</taxon>
    </lineage>
</organism>
<sequence length="210" mass="24465">MSVAYSKNIFINCPFDDEYKDIFLGVLFTTIYLRYTPRLALECADSGQIRINKIQTLITESKFGIHDLSRMVSSEEGEYFRMNMPFELGIDYACQNIFPDKFPCKKILILDSERYRYQKAISDLSGCDIKEHHNDVSKAIIAVRNWLVNVDLKRAISGEGIWSQYNFFQAYLYEEVVVTDGHLSVDNVQISEIMHHMDNWVNKIQHTKVL</sequence>
<evidence type="ECO:0000313" key="1">
    <source>
        <dbReference type="EMBL" id="MCE3533137.1"/>
    </source>
</evidence>
<dbReference type="Proteomes" id="UP001320170">
    <property type="component" value="Unassembled WGS sequence"/>
</dbReference>
<proteinExistence type="predicted"/>
<dbReference type="RefSeq" id="WP_232891048.1">
    <property type="nucleotide sequence ID" value="NZ_JAJSPM010000008.1"/>
</dbReference>
<evidence type="ECO:0000313" key="2">
    <source>
        <dbReference type="Proteomes" id="UP001320170"/>
    </source>
</evidence>
<name>A0ABS8X577_9GAMM</name>
<protein>
    <submittedName>
        <fullName evidence="1">Uncharacterized protein</fullName>
    </submittedName>
</protein>
<reference evidence="1 2" key="1">
    <citation type="journal article" date="2024" name="Pathogens">
        <title>Characterization of a Novel Species of Legionella Isolated from a Healthcare Facility: Legionella resiliens sp. nov.</title>
        <authorList>
            <person name="Cristino S."/>
            <person name="Pascale M.R."/>
            <person name="Marino F."/>
            <person name="Derelitto C."/>
            <person name="Salaris S."/>
            <person name="Orsini M."/>
            <person name="Squarzoni S."/>
            <person name="Grottola A."/>
            <person name="Girolamini L."/>
        </authorList>
    </citation>
    <scope>NUCLEOTIDE SEQUENCE [LARGE SCALE GENOMIC DNA]</scope>
    <source>
        <strain evidence="1 2">8cVS16</strain>
    </source>
</reference>
<keyword evidence="2" id="KW-1185">Reference proteome</keyword>
<dbReference type="EMBL" id="JAJTND010000004">
    <property type="protein sequence ID" value="MCE3533137.1"/>
    <property type="molecule type" value="Genomic_DNA"/>
</dbReference>
<gene>
    <name evidence="1" type="ORF">LXO92_12175</name>
</gene>
<comment type="caution">
    <text evidence="1">The sequence shown here is derived from an EMBL/GenBank/DDBJ whole genome shotgun (WGS) entry which is preliminary data.</text>
</comment>